<keyword evidence="3" id="KW-1185">Reference proteome</keyword>
<evidence type="ECO:0000256" key="1">
    <source>
        <dbReference type="SAM" id="Phobius"/>
    </source>
</evidence>
<reference evidence="2" key="1">
    <citation type="submission" date="2021-01" db="EMBL/GenBank/DDBJ databases">
        <authorList>
            <person name="Li R."/>
            <person name="Bekaert M."/>
        </authorList>
    </citation>
    <scope>NUCLEOTIDE SEQUENCE</scope>
    <source>
        <strain evidence="2">Farmed</strain>
    </source>
</reference>
<keyword evidence="1" id="KW-1133">Transmembrane helix</keyword>
<feature type="transmembrane region" description="Helical" evidence="1">
    <location>
        <begin position="95"/>
        <end position="116"/>
    </location>
</feature>
<comment type="caution">
    <text evidence="2">The sequence shown here is derived from an EMBL/GenBank/DDBJ whole genome shotgun (WGS) entry which is preliminary data.</text>
</comment>
<keyword evidence="1" id="KW-0812">Transmembrane</keyword>
<name>A0A812DR51_ACAPH</name>
<evidence type="ECO:0000313" key="2">
    <source>
        <dbReference type="EMBL" id="CAE1306757.1"/>
    </source>
</evidence>
<evidence type="ECO:0000313" key="3">
    <source>
        <dbReference type="Proteomes" id="UP000597762"/>
    </source>
</evidence>
<feature type="transmembrane region" description="Helical" evidence="1">
    <location>
        <begin position="170"/>
        <end position="193"/>
    </location>
</feature>
<keyword evidence="1" id="KW-0472">Membrane</keyword>
<gene>
    <name evidence="2" type="ORF">SPHA_58923</name>
</gene>
<organism evidence="2 3">
    <name type="scientific">Acanthosepion pharaonis</name>
    <name type="common">Pharaoh cuttlefish</name>
    <name type="synonym">Sepia pharaonis</name>
    <dbReference type="NCBI Taxonomy" id="158019"/>
    <lineage>
        <taxon>Eukaryota</taxon>
        <taxon>Metazoa</taxon>
        <taxon>Spiralia</taxon>
        <taxon>Lophotrochozoa</taxon>
        <taxon>Mollusca</taxon>
        <taxon>Cephalopoda</taxon>
        <taxon>Coleoidea</taxon>
        <taxon>Decapodiformes</taxon>
        <taxon>Sepiida</taxon>
        <taxon>Sepiina</taxon>
        <taxon>Sepiidae</taxon>
        <taxon>Acanthosepion</taxon>
    </lineage>
</organism>
<dbReference type="Proteomes" id="UP000597762">
    <property type="component" value="Unassembled WGS sequence"/>
</dbReference>
<feature type="transmembrane region" description="Helical" evidence="1">
    <location>
        <begin position="128"/>
        <end position="150"/>
    </location>
</feature>
<sequence>MDTYLNWFDGWHLPPIKSHVTYCIPANKYPRADRRSAGIESRRSVSRLSLHHTAQTPRLRETKRKKTLSFHALTFHHFFFPHLSFPVFFFPHLSFPVFFFPRLSFHLPVMAFFLLLSFHLSLSSSPSFHLFVFSPLCPSFSFHICAFPPLSFYTSLFSPLSFQAFSFHHSVFLISLFPPLSLSTSLSFHLSLFPPLSLSTFPNVNCNPPPSLSLPLSLSLSLSPSLSLSLSLSHCCISIFRLRLGCKSPNPKFGSSTQPKHPPDDAILLYSVFL</sequence>
<dbReference type="AlphaFoldDB" id="A0A812DR51"/>
<feature type="transmembrane region" description="Helical" evidence="1">
    <location>
        <begin position="68"/>
        <end position="89"/>
    </location>
</feature>
<dbReference type="EMBL" id="CAHIKZ030004069">
    <property type="protein sequence ID" value="CAE1306757.1"/>
    <property type="molecule type" value="Genomic_DNA"/>
</dbReference>
<accession>A0A812DR51</accession>
<protein>
    <submittedName>
        <fullName evidence="2">Uncharacterized protein</fullName>
    </submittedName>
</protein>
<proteinExistence type="predicted"/>